<sequence length="265" mass="27195">MMRLNDPPLALEEAGDAGAPLLVFLHGVGGSRHNWAPQLAHFGGRFHALAWDARGYGDSIGTPVRCFTDFADDLAAVIGHFGGRNGSGAHLVGLSMGGRIALDCWRRYPGLVASLTLADTSAGAAPPPDKVAAFMALRRKPLEEGRTMAEIAPGIVDSIAGPGISAEVRAALLASHSALDPVTYLATLEAVTAFSDFPPLAGISVPVLVMAGEHDPIATPAFASGMAAAIPGARFEMIAGAGHVSNLEAPELFNAALDAFLAEAA</sequence>
<dbReference type="PANTHER" id="PTHR43194">
    <property type="entry name" value="HYDROLASE ALPHA/BETA FOLD FAMILY"/>
    <property type="match status" value="1"/>
</dbReference>
<dbReference type="Pfam" id="PF12697">
    <property type="entry name" value="Abhydrolase_6"/>
    <property type="match status" value="1"/>
</dbReference>
<dbReference type="InterPro" id="IPR029058">
    <property type="entry name" value="AB_hydrolase_fold"/>
</dbReference>
<dbReference type="AlphaFoldDB" id="A0A841LFH7"/>
<dbReference type="EMBL" id="JACIIV010000013">
    <property type="protein sequence ID" value="MBB6227922.1"/>
    <property type="molecule type" value="Genomic_DNA"/>
</dbReference>
<evidence type="ECO:0000313" key="3">
    <source>
        <dbReference type="Proteomes" id="UP000538147"/>
    </source>
</evidence>
<proteinExistence type="predicted"/>
<dbReference type="InterPro" id="IPR050228">
    <property type="entry name" value="Carboxylesterase_BioH"/>
</dbReference>
<dbReference type="RefSeq" id="WP_184199325.1">
    <property type="nucleotide sequence ID" value="NZ_JACIIV010000013.1"/>
</dbReference>
<evidence type="ECO:0000313" key="2">
    <source>
        <dbReference type="EMBL" id="MBB6227922.1"/>
    </source>
</evidence>
<evidence type="ECO:0000259" key="1">
    <source>
        <dbReference type="Pfam" id="PF12697"/>
    </source>
</evidence>
<organism evidence="2 3">
    <name type="scientific">Polymorphobacter multimanifer</name>
    <dbReference type="NCBI Taxonomy" id="1070431"/>
    <lineage>
        <taxon>Bacteria</taxon>
        <taxon>Pseudomonadati</taxon>
        <taxon>Pseudomonadota</taxon>
        <taxon>Alphaproteobacteria</taxon>
        <taxon>Sphingomonadales</taxon>
        <taxon>Sphingosinicellaceae</taxon>
        <taxon>Polymorphobacter</taxon>
    </lineage>
</organism>
<dbReference type="Gene3D" id="3.40.50.1820">
    <property type="entry name" value="alpha/beta hydrolase"/>
    <property type="match status" value="1"/>
</dbReference>
<dbReference type="InterPro" id="IPR000073">
    <property type="entry name" value="AB_hydrolase_1"/>
</dbReference>
<dbReference type="Proteomes" id="UP000538147">
    <property type="component" value="Unassembled WGS sequence"/>
</dbReference>
<name>A0A841LFH7_9SPHN</name>
<accession>A0A841LFH7</accession>
<comment type="caution">
    <text evidence="2">The sequence shown here is derived from an EMBL/GenBank/DDBJ whole genome shotgun (WGS) entry which is preliminary data.</text>
</comment>
<dbReference type="PRINTS" id="PR00111">
    <property type="entry name" value="ABHYDROLASE"/>
</dbReference>
<keyword evidence="3" id="KW-1185">Reference proteome</keyword>
<gene>
    <name evidence="2" type="ORF">FHS79_002103</name>
</gene>
<dbReference type="PANTHER" id="PTHR43194:SF2">
    <property type="entry name" value="PEROXISOMAL MEMBRANE PROTEIN LPX1"/>
    <property type="match status" value="1"/>
</dbReference>
<dbReference type="SUPFAM" id="SSF53474">
    <property type="entry name" value="alpha/beta-Hydrolases"/>
    <property type="match status" value="1"/>
</dbReference>
<reference evidence="2 3" key="1">
    <citation type="submission" date="2020-08" db="EMBL/GenBank/DDBJ databases">
        <title>Genomic Encyclopedia of Type Strains, Phase IV (KMG-IV): sequencing the most valuable type-strain genomes for metagenomic binning, comparative biology and taxonomic classification.</title>
        <authorList>
            <person name="Goeker M."/>
        </authorList>
    </citation>
    <scope>NUCLEOTIDE SEQUENCE [LARGE SCALE GENOMIC DNA]</scope>
    <source>
        <strain evidence="2 3">DSM 102189</strain>
    </source>
</reference>
<protein>
    <submittedName>
        <fullName evidence="2">Pimeloyl-ACP methyl ester carboxylesterase</fullName>
    </submittedName>
</protein>
<feature type="domain" description="AB hydrolase-1" evidence="1">
    <location>
        <begin position="22"/>
        <end position="256"/>
    </location>
</feature>